<keyword evidence="3" id="KW-1185">Reference proteome</keyword>
<proteinExistence type="predicted"/>
<comment type="caution">
    <text evidence="2">The sequence shown here is derived from an EMBL/GenBank/DDBJ whole genome shotgun (WGS) entry which is preliminary data.</text>
</comment>
<evidence type="ECO:0008006" key="4">
    <source>
        <dbReference type="Google" id="ProtNLM"/>
    </source>
</evidence>
<protein>
    <recommendedName>
        <fullName evidence="4">Gram-positive cocci surface proteins LPxTG domain-containing protein</fullName>
    </recommendedName>
</protein>
<keyword evidence="1" id="KW-0812">Transmembrane</keyword>
<reference evidence="2 3" key="1">
    <citation type="submission" date="2016-09" db="EMBL/GenBank/DDBJ databases">
        <authorList>
            <person name="Capua I."/>
            <person name="De Benedictis P."/>
            <person name="Joannis T."/>
            <person name="Lombin L.H."/>
            <person name="Cattoli G."/>
        </authorList>
    </citation>
    <scope>NUCLEOTIDE SEQUENCE [LARGE SCALE GENOMIC DNA]</scope>
    <source>
        <strain evidence="2 3">LMG 25899</strain>
    </source>
</reference>
<evidence type="ECO:0000313" key="2">
    <source>
        <dbReference type="EMBL" id="OEH82400.1"/>
    </source>
</evidence>
<dbReference type="OrthoDB" id="2193005at2"/>
<evidence type="ECO:0000256" key="1">
    <source>
        <dbReference type="SAM" id="Phobius"/>
    </source>
</evidence>
<evidence type="ECO:0000313" key="3">
    <source>
        <dbReference type="Proteomes" id="UP000095256"/>
    </source>
</evidence>
<keyword evidence="1" id="KW-1133">Transmembrane helix</keyword>
<dbReference type="EMBL" id="MIEK01000023">
    <property type="protein sequence ID" value="OEH82400.1"/>
    <property type="molecule type" value="Genomic_DNA"/>
</dbReference>
<accession>A0A1E5KWZ8</accession>
<dbReference type="AlphaFoldDB" id="A0A1E5KWZ8"/>
<keyword evidence="1" id="KW-0472">Membrane</keyword>
<feature type="transmembrane region" description="Helical" evidence="1">
    <location>
        <begin position="83"/>
        <end position="106"/>
    </location>
</feature>
<dbReference type="STRING" id="762845.BCR26_02920"/>
<dbReference type="Proteomes" id="UP000095256">
    <property type="component" value="Unassembled WGS sequence"/>
</dbReference>
<sequence>MKKYITLLFFLVIIFAVGGSVSVEATESLTTLNDPTSVGITLVKDDTVTPPAPKPPVKDDVPLLGTTAEIAKPGRRLPSTGELITSLIWIILGLSMLIVVVGVFSLRNIMQNLAWE</sequence>
<organism evidence="2 3">
    <name type="scientific">Enterococcus rivorum</name>
    <dbReference type="NCBI Taxonomy" id="762845"/>
    <lineage>
        <taxon>Bacteria</taxon>
        <taxon>Bacillati</taxon>
        <taxon>Bacillota</taxon>
        <taxon>Bacilli</taxon>
        <taxon>Lactobacillales</taxon>
        <taxon>Enterococcaceae</taxon>
        <taxon>Enterococcus</taxon>
    </lineage>
</organism>
<dbReference type="RefSeq" id="WP_069698675.1">
    <property type="nucleotide sequence ID" value="NZ_JAGGMA010000001.1"/>
</dbReference>
<name>A0A1E5KWZ8_9ENTE</name>
<gene>
    <name evidence="2" type="ORF">BCR26_02920</name>
</gene>